<dbReference type="HOGENOM" id="CLU_773091_0_0_5"/>
<feature type="transmembrane region" description="Helical" evidence="12">
    <location>
        <begin position="12"/>
        <end position="34"/>
    </location>
</feature>
<dbReference type="Proteomes" id="UP000011841">
    <property type="component" value="Chromosome"/>
</dbReference>
<feature type="domain" description="Peptidase M48" evidence="13">
    <location>
        <begin position="104"/>
        <end position="313"/>
    </location>
</feature>
<dbReference type="AlphaFoldDB" id="M4ZG93"/>
<keyword evidence="2" id="KW-1003">Cell membrane</keyword>
<keyword evidence="15" id="KW-1185">Reference proteome</keyword>
<evidence type="ECO:0000256" key="4">
    <source>
        <dbReference type="ARBA" id="ARBA00022692"/>
    </source>
</evidence>
<dbReference type="KEGG" id="aol:S58_68070"/>
<dbReference type="InterPro" id="IPR001915">
    <property type="entry name" value="Peptidase_M48"/>
</dbReference>
<keyword evidence="9 11" id="KW-0482">Metalloprotease</keyword>
<comment type="similarity">
    <text evidence="11">Belongs to the peptidase M48 family.</text>
</comment>
<keyword evidence="8 12" id="KW-1133">Transmembrane helix</keyword>
<organism evidence="14 15">
    <name type="scientific">Bradyrhizobium oligotrophicum S58</name>
    <dbReference type="NCBI Taxonomy" id="1245469"/>
    <lineage>
        <taxon>Bacteria</taxon>
        <taxon>Pseudomonadati</taxon>
        <taxon>Pseudomonadota</taxon>
        <taxon>Alphaproteobacteria</taxon>
        <taxon>Hyphomicrobiales</taxon>
        <taxon>Nitrobacteraceae</taxon>
        <taxon>Bradyrhizobium</taxon>
    </lineage>
</organism>
<evidence type="ECO:0000256" key="12">
    <source>
        <dbReference type="SAM" id="Phobius"/>
    </source>
</evidence>
<keyword evidence="5" id="KW-0479">Metal-binding</keyword>
<keyword evidence="7 11" id="KW-0862">Zinc</keyword>
<dbReference type="PANTHER" id="PTHR43221:SF1">
    <property type="entry name" value="PROTEASE HTPX"/>
    <property type="match status" value="1"/>
</dbReference>
<dbReference type="PATRIC" id="fig|1245469.3.peg.6964"/>
<evidence type="ECO:0000259" key="13">
    <source>
        <dbReference type="Pfam" id="PF01435"/>
    </source>
</evidence>
<evidence type="ECO:0000256" key="3">
    <source>
        <dbReference type="ARBA" id="ARBA00022670"/>
    </source>
</evidence>
<name>M4ZG93_9BRAD</name>
<accession>M4ZG93</accession>
<evidence type="ECO:0000313" key="14">
    <source>
        <dbReference type="EMBL" id="BAM92774.1"/>
    </source>
</evidence>
<dbReference type="Pfam" id="PF01435">
    <property type="entry name" value="Peptidase_M48"/>
    <property type="match status" value="1"/>
</dbReference>
<keyword evidence="3 11" id="KW-0645">Protease</keyword>
<evidence type="ECO:0000313" key="15">
    <source>
        <dbReference type="Proteomes" id="UP000011841"/>
    </source>
</evidence>
<evidence type="ECO:0000256" key="10">
    <source>
        <dbReference type="ARBA" id="ARBA00023136"/>
    </source>
</evidence>
<reference evidence="14 15" key="1">
    <citation type="journal article" date="2013" name="Appl. Environ. Microbiol.">
        <title>Genome analysis suggests that the soil oligotrophic bacterium Agromonas oligotrophica (Bradyrhizobium oligotrophicum) is a nitrogen-fixing symbiont of Aeschynomene indica.</title>
        <authorList>
            <person name="Okubo T."/>
            <person name="Fukushima S."/>
            <person name="Itakura M."/>
            <person name="Oshima K."/>
            <person name="Longtonglang A."/>
            <person name="Teaumroong N."/>
            <person name="Mitsui H."/>
            <person name="Hattori M."/>
            <person name="Hattori R."/>
            <person name="Hattori T."/>
            <person name="Minamisawa K."/>
        </authorList>
    </citation>
    <scope>NUCLEOTIDE SEQUENCE [LARGE SCALE GENOMIC DNA]</scope>
    <source>
        <strain evidence="14 15">S58</strain>
    </source>
</reference>
<dbReference type="OrthoDB" id="8211491at2"/>
<dbReference type="GO" id="GO:0004222">
    <property type="term" value="F:metalloendopeptidase activity"/>
    <property type="evidence" value="ECO:0007669"/>
    <property type="project" value="InterPro"/>
</dbReference>
<evidence type="ECO:0000256" key="8">
    <source>
        <dbReference type="ARBA" id="ARBA00022989"/>
    </source>
</evidence>
<evidence type="ECO:0000256" key="7">
    <source>
        <dbReference type="ARBA" id="ARBA00022833"/>
    </source>
</evidence>
<keyword evidence="10 12" id="KW-0472">Membrane</keyword>
<gene>
    <name evidence="14" type="ORF">S58_68070</name>
</gene>
<evidence type="ECO:0000256" key="1">
    <source>
        <dbReference type="ARBA" id="ARBA00004651"/>
    </source>
</evidence>
<evidence type="ECO:0000256" key="5">
    <source>
        <dbReference type="ARBA" id="ARBA00022723"/>
    </source>
</evidence>
<keyword evidence="6 11" id="KW-0378">Hydrolase</keyword>
<evidence type="ECO:0000256" key="2">
    <source>
        <dbReference type="ARBA" id="ARBA00022475"/>
    </source>
</evidence>
<dbReference type="GeneID" id="301821020"/>
<dbReference type="RefSeq" id="WP_015669852.1">
    <property type="nucleotide sequence ID" value="NC_020453.1"/>
</dbReference>
<keyword evidence="4 12" id="KW-0812">Transmembrane</keyword>
<evidence type="ECO:0000256" key="11">
    <source>
        <dbReference type="RuleBase" id="RU003983"/>
    </source>
</evidence>
<protein>
    <recommendedName>
        <fullName evidence="13">Peptidase M48 domain-containing protein</fullName>
    </recommendedName>
</protein>
<dbReference type="STRING" id="1245469.S58_68070"/>
<comment type="subcellular location">
    <subcellularLocation>
        <location evidence="1">Cell membrane</location>
        <topology evidence="1">Multi-pass membrane protein</topology>
    </subcellularLocation>
</comment>
<feature type="transmembrane region" description="Helical" evidence="12">
    <location>
        <begin position="46"/>
        <end position="66"/>
    </location>
</feature>
<dbReference type="eggNOG" id="COG0501">
    <property type="taxonomic scope" value="Bacteria"/>
</dbReference>
<evidence type="ECO:0000256" key="9">
    <source>
        <dbReference type="ARBA" id="ARBA00023049"/>
    </source>
</evidence>
<dbReference type="GO" id="GO:0005886">
    <property type="term" value="C:plasma membrane"/>
    <property type="evidence" value="ECO:0007669"/>
    <property type="project" value="UniProtKB-SubCell"/>
</dbReference>
<dbReference type="GO" id="GO:0006508">
    <property type="term" value="P:proteolysis"/>
    <property type="evidence" value="ECO:0007669"/>
    <property type="project" value="UniProtKB-KW"/>
</dbReference>
<dbReference type="GO" id="GO:0046872">
    <property type="term" value="F:metal ion binding"/>
    <property type="evidence" value="ECO:0007669"/>
    <property type="project" value="UniProtKB-KW"/>
</dbReference>
<dbReference type="InterPro" id="IPR050083">
    <property type="entry name" value="HtpX_protease"/>
</dbReference>
<sequence>MKRFALACILQLGRYAVLPIVALAWGLFVLWLMLLDDYTRAALVTAPLMFCLVTAAVALALGILLLPTRADRSNALDETMAPHLWRIWRELDPAFAKRNRTPRTDAALNASIGETRAYAGIFGQHVTMTVGLPLLMIFDERAVRAVIAHEVAHAELQHISGGANLLDFLRACENVLHYANPDRTVTGRLAEPLLRSLLIWLNSEYSTLSRRDELAADSRAAQWIGQAEMARALTLLAGCTVRLRELVFAPLESDMLGAIRVPATPLQRMSAQRAEIRADDALAAAAATAMTEEKDDPDSTHPPFSKRLANLGYTAIPAIDPVETPAIERLLVPEAARELSARLDAEWRKMAQTWVQVGM</sequence>
<evidence type="ECO:0000256" key="6">
    <source>
        <dbReference type="ARBA" id="ARBA00022801"/>
    </source>
</evidence>
<dbReference type="PANTHER" id="PTHR43221">
    <property type="entry name" value="PROTEASE HTPX"/>
    <property type="match status" value="1"/>
</dbReference>
<dbReference type="EMBL" id="AP012603">
    <property type="protein sequence ID" value="BAM92774.1"/>
    <property type="molecule type" value="Genomic_DNA"/>
</dbReference>
<proteinExistence type="inferred from homology"/>
<comment type="cofactor">
    <cofactor evidence="11">
        <name>Zn(2+)</name>
        <dbReference type="ChEBI" id="CHEBI:29105"/>
    </cofactor>
    <text evidence="11">Binds 1 zinc ion per subunit.</text>
</comment>